<gene>
    <name evidence="1" type="ORF">U27_00594</name>
</gene>
<evidence type="ECO:0000313" key="2">
    <source>
        <dbReference type="Proteomes" id="UP000030661"/>
    </source>
</evidence>
<organism evidence="1">
    <name type="scientific">Vecturithrix granuli</name>
    <dbReference type="NCBI Taxonomy" id="1499967"/>
    <lineage>
        <taxon>Bacteria</taxon>
        <taxon>Candidatus Moduliflexota</taxon>
        <taxon>Candidatus Vecturitrichia</taxon>
        <taxon>Candidatus Vecturitrichales</taxon>
        <taxon>Candidatus Vecturitrichaceae</taxon>
        <taxon>Candidatus Vecturithrix</taxon>
    </lineage>
</organism>
<reference evidence="1" key="1">
    <citation type="journal article" date="2015" name="PeerJ">
        <title>First genomic representation of candidate bacterial phylum KSB3 points to enhanced environmental sensing as a trigger of wastewater bulking.</title>
        <authorList>
            <person name="Sekiguchi Y."/>
            <person name="Ohashi A."/>
            <person name="Parks D.H."/>
            <person name="Yamauchi T."/>
            <person name="Tyson G.W."/>
            <person name="Hugenholtz P."/>
        </authorList>
    </citation>
    <scope>NUCLEOTIDE SEQUENCE [LARGE SCALE GENOMIC DNA]</scope>
</reference>
<protein>
    <submittedName>
        <fullName evidence="1">Uncharacterized protein</fullName>
    </submittedName>
</protein>
<keyword evidence="2" id="KW-1185">Reference proteome</keyword>
<dbReference type="EMBL" id="DF820474">
    <property type="protein sequence ID" value="GAK60696.1"/>
    <property type="molecule type" value="Genomic_DNA"/>
</dbReference>
<evidence type="ECO:0000313" key="1">
    <source>
        <dbReference type="EMBL" id="GAK60696.1"/>
    </source>
</evidence>
<sequence>MITNNKPLYFVTKHRFVTKIGDFLLLKRGRVAVYDYFEENPQNY</sequence>
<name>A0A081C7Z1_VECG1</name>
<dbReference type="Proteomes" id="UP000030661">
    <property type="component" value="Unassembled WGS sequence"/>
</dbReference>
<proteinExistence type="predicted"/>
<dbReference type="HOGENOM" id="CLU_3212836_0_0_0"/>
<dbReference type="AlphaFoldDB" id="A0A081C7Z1"/>
<accession>A0A081C7Z1</accession>